<name>A0A2A4GBS5_9FLAO</name>
<organism evidence="4 5">
    <name type="scientific">Sediminicola luteus</name>
    <dbReference type="NCBI Taxonomy" id="319238"/>
    <lineage>
        <taxon>Bacteria</taxon>
        <taxon>Pseudomonadati</taxon>
        <taxon>Bacteroidota</taxon>
        <taxon>Flavobacteriia</taxon>
        <taxon>Flavobacteriales</taxon>
        <taxon>Flavobacteriaceae</taxon>
        <taxon>Sediminicola</taxon>
    </lineage>
</organism>
<keyword evidence="1" id="KW-0677">Repeat</keyword>
<dbReference type="PANTHER" id="PTHR12106:SF27">
    <property type="entry name" value="SORTILIN-RELATED RECEPTOR"/>
    <property type="match status" value="1"/>
</dbReference>
<accession>A0A2A4GBS5</accession>
<evidence type="ECO:0000256" key="2">
    <source>
        <dbReference type="SAM" id="SignalP"/>
    </source>
</evidence>
<keyword evidence="4" id="KW-0378">Hydrolase</keyword>
<dbReference type="InterPro" id="IPR050310">
    <property type="entry name" value="VPS10-sortilin"/>
</dbReference>
<sequence>MKKVLPLLLALWVYNVQAQPQATSKSDQKQAIAQKMDMAQNSWLKNLPYTNIGPTIMSGRVVDVDVNPDNPIEFYVAYASGGLWYTANNGTSFSPVMDESPTQNLGDIAVDWKNGTLWAGTGENNASRSSYAGIGILKSTDKGKTWHHVGLADSHHIGRILINPNDPDEVVVGVTGHLYSPNAERGIYKTTDGGKTWNQTLFVDTETGIIDLIAVPGDFNTLFASAWQKDRKAWHFEGSGSGSGIYKSTDAGQSWTLVSGPESGFPTGKGVGRIGLAAFDGTTIYAVHDSQFRQEKKPGEKKKEGLDKDDFKTMDNATFLALEDKKLNNFLKTNGFQEKYRAENVKQLVRSGTVKPADLATYLEDANSLLFDTPVIGGELYRSDDGGKSWTKRNEADIEGLFFSYGYYFAQICVAPQDKDQVYLGGVLLFKSEDGGKTFANIQKENVHADHHAIWLNPKRAGHIINGNDGGINITYDDGAHWTKNNSPAVGQFYYITVDNEEPYNVYGGLQDNGVWKGAHTAKEDRTWEQEGQYPWKTIMGGDGMQVQVDNRNSNIVYTGYQFGNYYRLDLENDGFTYIQPKHELGDSPFRFNWQTPILLSEHNQDILYLGSNRLHRSLDQGNTWETISEDLTQGGKKGNVAYGTLTALSESPSQFGLLYTGSDDGLVHLYQDGQWKDRSAGLPKDLWVSRVRASEHQKERVYVSLNGYRWDDFTPYVYVSEDYGATWTSIAANLPKSPVNVITEDPENANILYIGTDNGVYISLDRGTSWQHTNQGLPAVAVHDLIVQPKAKHLLVGTHGRSIYKADIDQLQQISTEVLAKPLHFFKLENLKHKGNWGNDSVWAKADTPGQELYFTAAEAGTVTTQVLDEKGVVVSEVSTEADKGLNILSYDVAYDANGLQSYKKKHKKEAPKAAKNGKTYLPKGKYRVVLQKGKTKAEQGFSVE</sequence>
<dbReference type="AlphaFoldDB" id="A0A2A4GBS5"/>
<feature type="domain" description="Sortilin N-terminal" evidence="3">
    <location>
        <begin position="718"/>
        <end position="848"/>
    </location>
</feature>
<reference evidence="4 5" key="1">
    <citation type="submission" date="2017-04" db="EMBL/GenBank/DDBJ databases">
        <title>A new member of the family Flavobacteriaceae isolated from ascidians.</title>
        <authorList>
            <person name="Chen L."/>
        </authorList>
    </citation>
    <scope>NUCLEOTIDE SEQUENCE [LARGE SCALE GENOMIC DNA]</scope>
    <source>
        <strain evidence="4 5">HQA918</strain>
    </source>
</reference>
<dbReference type="InterPro" id="IPR036278">
    <property type="entry name" value="Sialidase_sf"/>
</dbReference>
<dbReference type="RefSeq" id="WP_097441930.1">
    <property type="nucleotide sequence ID" value="NZ_NBWU01000001.1"/>
</dbReference>
<protein>
    <submittedName>
        <fullName evidence="4">Glycosyl hydrolase</fullName>
    </submittedName>
</protein>
<gene>
    <name evidence="4" type="ORF">B7P33_03690</name>
</gene>
<dbReference type="Gene3D" id="2.130.10.10">
    <property type="entry name" value="YVTN repeat-like/Quinoprotein amine dehydrogenase"/>
    <property type="match status" value="5"/>
</dbReference>
<evidence type="ECO:0000313" key="5">
    <source>
        <dbReference type="Proteomes" id="UP000219559"/>
    </source>
</evidence>
<dbReference type="GO" id="GO:0016787">
    <property type="term" value="F:hydrolase activity"/>
    <property type="evidence" value="ECO:0007669"/>
    <property type="project" value="UniProtKB-KW"/>
</dbReference>
<dbReference type="SUPFAM" id="SSF50939">
    <property type="entry name" value="Sialidases"/>
    <property type="match status" value="2"/>
</dbReference>
<dbReference type="InterPro" id="IPR015943">
    <property type="entry name" value="WD40/YVTN_repeat-like_dom_sf"/>
</dbReference>
<keyword evidence="2" id="KW-0732">Signal</keyword>
<feature type="signal peptide" evidence="2">
    <location>
        <begin position="1"/>
        <end position="18"/>
    </location>
</feature>
<evidence type="ECO:0000259" key="3">
    <source>
        <dbReference type="Pfam" id="PF15902"/>
    </source>
</evidence>
<dbReference type="InterPro" id="IPR031778">
    <property type="entry name" value="Sortilin_N"/>
</dbReference>
<dbReference type="EMBL" id="NBWU01000001">
    <property type="protein sequence ID" value="PCE66409.1"/>
    <property type="molecule type" value="Genomic_DNA"/>
</dbReference>
<evidence type="ECO:0000256" key="1">
    <source>
        <dbReference type="ARBA" id="ARBA00022737"/>
    </source>
</evidence>
<dbReference type="CDD" id="cd15482">
    <property type="entry name" value="Sialidase_non-viral"/>
    <property type="match status" value="3"/>
</dbReference>
<dbReference type="Proteomes" id="UP000219559">
    <property type="component" value="Unassembled WGS sequence"/>
</dbReference>
<dbReference type="PANTHER" id="PTHR12106">
    <property type="entry name" value="SORTILIN RELATED"/>
    <property type="match status" value="1"/>
</dbReference>
<proteinExistence type="predicted"/>
<comment type="caution">
    <text evidence="4">The sequence shown here is derived from an EMBL/GenBank/DDBJ whole genome shotgun (WGS) entry which is preliminary data.</text>
</comment>
<dbReference type="OrthoDB" id="9757809at2"/>
<keyword evidence="5" id="KW-1185">Reference proteome</keyword>
<feature type="chain" id="PRO_5012923869" evidence="2">
    <location>
        <begin position="19"/>
        <end position="946"/>
    </location>
</feature>
<evidence type="ECO:0000313" key="4">
    <source>
        <dbReference type="EMBL" id="PCE66409.1"/>
    </source>
</evidence>
<dbReference type="Pfam" id="PF15902">
    <property type="entry name" value="Sortilin-Vps10"/>
    <property type="match status" value="1"/>
</dbReference>